<dbReference type="AlphaFoldDB" id="A0A9N7N6X6"/>
<keyword evidence="2" id="KW-0472">Membrane</keyword>
<dbReference type="EMBL" id="CACSLK010021934">
    <property type="protein sequence ID" value="CAA0822004.1"/>
    <property type="molecule type" value="Genomic_DNA"/>
</dbReference>
<evidence type="ECO:0000256" key="1">
    <source>
        <dbReference type="SAM" id="MobiDB-lite"/>
    </source>
</evidence>
<dbReference type="PANTHER" id="PTHR33640:SF30">
    <property type="entry name" value="DUF4408 DOMAIN-CONTAINING PROTEIN"/>
    <property type="match status" value="1"/>
</dbReference>
<keyword evidence="4" id="KW-1185">Reference proteome</keyword>
<gene>
    <name evidence="3" type="ORF">SHERM_19619</name>
</gene>
<feature type="transmembrane region" description="Helical" evidence="2">
    <location>
        <begin position="65"/>
        <end position="85"/>
    </location>
</feature>
<dbReference type="PANTHER" id="PTHR33640">
    <property type="entry name" value="TRANSMEMBRANE PROTEIN"/>
    <property type="match status" value="1"/>
</dbReference>
<feature type="compositionally biased region" description="Basic and acidic residues" evidence="1">
    <location>
        <begin position="116"/>
        <end position="136"/>
    </location>
</feature>
<feature type="region of interest" description="Disordered" evidence="1">
    <location>
        <begin position="106"/>
        <end position="142"/>
    </location>
</feature>
<sequence length="225" mass="24892">MDYSQAFDIVKMEKLKAIARYNLLYRFAAARHILELAALMALISWSPAAARTAARISAHLLNHHLVFLVGNAIIALLFVLFRSAAAAGGGVGGVMYKDYVKHSEAAAAAHQAPPPREAEGGYEERRTVAARAEGEAGKPPGDDLAAAIERAARQIRRFERTQSEKLRREIGARPRAALRRSESENRRAAAGEEGAAEMERLSSEEFRRTVDEFINRHWCKKKTKA</sequence>
<dbReference type="OrthoDB" id="1082160at2759"/>
<evidence type="ECO:0000313" key="4">
    <source>
        <dbReference type="Proteomes" id="UP001153555"/>
    </source>
</evidence>
<keyword evidence="2" id="KW-0812">Transmembrane</keyword>
<keyword evidence="2" id="KW-1133">Transmembrane helix</keyword>
<comment type="caution">
    <text evidence="3">The sequence shown here is derived from an EMBL/GenBank/DDBJ whole genome shotgun (WGS) entry which is preliminary data.</text>
</comment>
<organism evidence="3 4">
    <name type="scientific">Striga hermonthica</name>
    <name type="common">Purple witchweed</name>
    <name type="synonym">Buchnera hermonthica</name>
    <dbReference type="NCBI Taxonomy" id="68872"/>
    <lineage>
        <taxon>Eukaryota</taxon>
        <taxon>Viridiplantae</taxon>
        <taxon>Streptophyta</taxon>
        <taxon>Embryophyta</taxon>
        <taxon>Tracheophyta</taxon>
        <taxon>Spermatophyta</taxon>
        <taxon>Magnoliopsida</taxon>
        <taxon>eudicotyledons</taxon>
        <taxon>Gunneridae</taxon>
        <taxon>Pentapetalae</taxon>
        <taxon>asterids</taxon>
        <taxon>lamiids</taxon>
        <taxon>Lamiales</taxon>
        <taxon>Orobanchaceae</taxon>
        <taxon>Buchnereae</taxon>
        <taxon>Striga</taxon>
    </lineage>
</organism>
<dbReference type="Proteomes" id="UP001153555">
    <property type="component" value="Unassembled WGS sequence"/>
</dbReference>
<name>A0A9N7N6X6_STRHE</name>
<feature type="transmembrane region" description="Helical" evidence="2">
    <location>
        <begin position="23"/>
        <end position="45"/>
    </location>
</feature>
<evidence type="ECO:0000313" key="3">
    <source>
        <dbReference type="EMBL" id="CAA0822004.1"/>
    </source>
</evidence>
<protein>
    <submittedName>
        <fullName evidence="3">Uncharacterized protein</fullName>
    </submittedName>
</protein>
<accession>A0A9N7N6X6</accession>
<feature type="region of interest" description="Disordered" evidence="1">
    <location>
        <begin position="168"/>
        <end position="203"/>
    </location>
</feature>
<feature type="compositionally biased region" description="Basic and acidic residues" evidence="1">
    <location>
        <begin position="179"/>
        <end position="190"/>
    </location>
</feature>
<proteinExistence type="predicted"/>
<evidence type="ECO:0000256" key="2">
    <source>
        <dbReference type="SAM" id="Phobius"/>
    </source>
</evidence>
<reference evidence="3" key="1">
    <citation type="submission" date="2019-12" db="EMBL/GenBank/DDBJ databases">
        <authorList>
            <person name="Scholes J."/>
        </authorList>
    </citation>
    <scope>NUCLEOTIDE SEQUENCE</scope>
</reference>